<evidence type="ECO:0000313" key="1">
    <source>
        <dbReference type="EMBL" id="SVD53618.1"/>
    </source>
</evidence>
<feature type="non-terminal residue" evidence="1">
    <location>
        <position position="66"/>
    </location>
</feature>
<sequence length="66" mass="7875">MSILYNHINEVRILKNAYWANLFNNWDKAESETVTIIKKIPIFAELNNKELNEVSKLLHDRTYKPE</sequence>
<protein>
    <submittedName>
        <fullName evidence="1">Uncharacterized protein</fullName>
    </submittedName>
</protein>
<gene>
    <name evidence="1" type="ORF">METZ01_LOCUS406472</name>
</gene>
<organism evidence="1">
    <name type="scientific">marine metagenome</name>
    <dbReference type="NCBI Taxonomy" id="408172"/>
    <lineage>
        <taxon>unclassified sequences</taxon>
        <taxon>metagenomes</taxon>
        <taxon>ecological metagenomes</taxon>
    </lineage>
</organism>
<name>A0A382W659_9ZZZZ</name>
<reference evidence="1" key="1">
    <citation type="submission" date="2018-05" db="EMBL/GenBank/DDBJ databases">
        <authorList>
            <person name="Lanie J.A."/>
            <person name="Ng W.-L."/>
            <person name="Kazmierczak K.M."/>
            <person name="Andrzejewski T.M."/>
            <person name="Davidsen T.M."/>
            <person name="Wayne K.J."/>
            <person name="Tettelin H."/>
            <person name="Glass J.I."/>
            <person name="Rusch D."/>
            <person name="Podicherti R."/>
            <person name="Tsui H.-C.T."/>
            <person name="Winkler M.E."/>
        </authorList>
    </citation>
    <scope>NUCLEOTIDE SEQUENCE</scope>
</reference>
<dbReference type="AlphaFoldDB" id="A0A382W659"/>
<accession>A0A382W659</accession>
<proteinExistence type="predicted"/>
<dbReference type="EMBL" id="UINC01156923">
    <property type="protein sequence ID" value="SVD53618.1"/>
    <property type="molecule type" value="Genomic_DNA"/>
</dbReference>